<dbReference type="InterPro" id="IPR051167">
    <property type="entry name" value="Prolyl_oligopep/macrocyclase"/>
</dbReference>
<protein>
    <recommendedName>
        <fullName evidence="2">Peptidase S9A N-terminal domain-containing protein</fullName>
    </recommendedName>
</protein>
<dbReference type="RefSeq" id="WP_268943206.1">
    <property type="nucleotide sequence ID" value="NZ_JAPTYD010000029.1"/>
</dbReference>
<dbReference type="Proteomes" id="UP001149822">
    <property type="component" value="Unassembled WGS sequence"/>
</dbReference>
<evidence type="ECO:0000256" key="1">
    <source>
        <dbReference type="SAM" id="MobiDB-lite"/>
    </source>
</evidence>
<gene>
    <name evidence="3" type="ORF">OU682_16135</name>
</gene>
<accession>A0ABT4J9M3</accession>
<name>A0ABT4J9M3_9RHOB</name>
<dbReference type="Pfam" id="PF02897">
    <property type="entry name" value="Peptidase_S9_N"/>
    <property type="match status" value="1"/>
</dbReference>
<keyword evidence="4" id="KW-1185">Reference proteome</keyword>
<evidence type="ECO:0000259" key="2">
    <source>
        <dbReference type="Pfam" id="PF02897"/>
    </source>
</evidence>
<evidence type="ECO:0000313" key="4">
    <source>
        <dbReference type="Proteomes" id="UP001149822"/>
    </source>
</evidence>
<organism evidence="3 4">
    <name type="scientific">Paracoccus benzoatiresistens</name>
    <dbReference type="NCBI Taxonomy" id="2997341"/>
    <lineage>
        <taxon>Bacteria</taxon>
        <taxon>Pseudomonadati</taxon>
        <taxon>Pseudomonadota</taxon>
        <taxon>Alphaproteobacteria</taxon>
        <taxon>Rhodobacterales</taxon>
        <taxon>Paracoccaceae</taxon>
        <taxon>Paracoccus</taxon>
    </lineage>
</organism>
<feature type="region of interest" description="Disordered" evidence="1">
    <location>
        <begin position="25"/>
        <end position="51"/>
    </location>
</feature>
<dbReference type="InterPro" id="IPR023302">
    <property type="entry name" value="Pept_S9A_N"/>
</dbReference>
<feature type="compositionally biased region" description="Basic and acidic residues" evidence="1">
    <location>
        <begin position="25"/>
        <end position="49"/>
    </location>
</feature>
<sequence length="242" mass="26499">MTIPYLEGLPGHAVFRERLTALNEHDTTLPPERRDDRYFFPRQGGRDDQPQLMVREGPEGDHQVLLDPNGWSQDGPVALAEWDVSRDGAYLAYAVQVGGTDWRTIRVMDSRTGDVLDDTVEWARFTSIAWAGEGTGFYYSRYPEPEEGASFNAPISGHAVYFHRLGTAQSDDRLAHTGASDAPLLHTATVTRDGRFLVICTSALTGGVAVTVTDLSAKNPKPLALVESHADTWALLGTSDQG</sequence>
<dbReference type="PANTHER" id="PTHR42881">
    <property type="entry name" value="PROLYL ENDOPEPTIDASE"/>
    <property type="match status" value="1"/>
</dbReference>
<comment type="caution">
    <text evidence="3">The sequence shown here is derived from an EMBL/GenBank/DDBJ whole genome shotgun (WGS) entry which is preliminary data.</text>
</comment>
<reference evidence="3" key="1">
    <citation type="submission" date="2022-12" db="EMBL/GenBank/DDBJ databases">
        <title>Paracoccus sp. EF6 isolated from a lake water.</title>
        <authorList>
            <person name="Liu H."/>
        </authorList>
    </citation>
    <scope>NUCLEOTIDE SEQUENCE</scope>
    <source>
        <strain evidence="3">EF6</strain>
    </source>
</reference>
<dbReference type="PANTHER" id="PTHR42881:SF2">
    <property type="entry name" value="PROLYL ENDOPEPTIDASE"/>
    <property type="match status" value="1"/>
</dbReference>
<evidence type="ECO:0000313" key="3">
    <source>
        <dbReference type="EMBL" id="MCZ0963146.1"/>
    </source>
</evidence>
<dbReference type="Gene3D" id="2.130.10.120">
    <property type="entry name" value="Prolyl oligopeptidase, N-terminal domain"/>
    <property type="match status" value="1"/>
</dbReference>
<feature type="domain" description="Peptidase S9A N-terminal" evidence="2">
    <location>
        <begin position="4"/>
        <end position="229"/>
    </location>
</feature>
<proteinExistence type="predicted"/>
<dbReference type="EMBL" id="JAPTYD010000029">
    <property type="protein sequence ID" value="MCZ0963146.1"/>
    <property type="molecule type" value="Genomic_DNA"/>
</dbReference>
<dbReference type="SUPFAM" id="SSF50993">
    <property type="entry name" value="Peptidase/esterase 'gauge' domain"/>
    <property type="match status" value="1"/>
</dbReference>